<sequence length="371" mass="38724">MTHPPTDAPATAPPPWTAAGPRAGLRLGRAWPRSERHVLLEWRRPDGGTVAGQWFADRAELLDALGATGGAASADTSAGVLLQPGGADRRLRRLAELARTGELLVHRPERRAVLRTAGGYLKAVRPSRLADLLARTERAAGHAAGFTVPVRLGHDERLGTALFSTVPGRTLFALGADPATAPGDLARAWLRAGRALAALHAAPAEGLPAHTAADEHAVALRWAGHAWRFGLLPRPDPASLPAAPEPGPVRLIHRDLHDKQLLTGDAAAPGLVDLDTLAAGDPALDVANLLVHLELRAAQGLLTGGRAELARTAFLGGLAPDEATLARAGGYAAATRLRLAAVYAFRPRWCALARRLQAEALRPMGGGGAPA</sequence>
<evidence type="ECO:0000259" key="2">
    <source>
        <dbReference type="Pfam" id="PF01636"/>
    </source>
</evidence>
<feature type="compositionally biased region" description="Low complexity" evidence="1">
    <location>
        <begin position="1"/>
        <end position="10"/>
    </location>
</feature>
<accession>A0A2T0Q005</accession>
<dbReference type="Gene3D" id="3.90.1200.10">
    <property type="match status" value="1"/>
</dbReference>
<feature type="region of interest" description="Disordered" evidence="1">
    <location>
        <begin position="1"/>
        <end position="22"/>
    </location>
</feature>
<dbReference type="EMBL" id="PVZC01000006">
    <property type="protein sequence ID" value="PRX97132.1"/>
    <property type="molecule type" value="Genomic_DNA"/>
</dbReference>
<dbReference type="SUPFAM" id="SSF56112">
    <property type="entry name" value="Protein kinase-like (PK-like)"/>
    <property type="match status" value="1"/>
</dbReference>
<dbReference type="Pfam" id="PF01636">
    <property type="entry name" value="APH"/>
    <property type="match status" value="1"/>
</dbReference>
<organism evidence="3 4">
    <name type="scientific">Allonocardiopsis opalescens</name>
    <dbReference type="NCBI Taxonomy" id="1144618"/>
    <lineage>
        <taxon>Bacteria</taxon>
        <taxon>Bacillati</taxon>
        <taxon>Actinomycetota</taxon>
        <taxon>Actinomycetes</taxon>
        <taxon>Streptosporangiales</taxon>
        <taxon>Allonocardiopsis</taxon>
    </lineage>
</organism>
<name>A0A2T0Q005_9ACTN</name>
<dbReference type="RefSeq" id="WP_106248910.1">
    <property type="nucleotide sequence ID" value="NZ_PVZC01000006.1"/>
</dbReference>
<reference evidence="3 4" key="1">
    <citation type="submission" date="2018-03" db="EMBL/GenBank/DDBJ databases">
        <title>Genomic Encyclopedia of Archaeal and Bacterial Type Strains, Phase II (KMG-II): from individual species to whole genera.</title>
        <authorList>
            <person name="Goeker M."/>
        </authorList>
    </citation>
    <scope>NUCLEOTIDE SEQUENCE [LARGE SCALE GENOMIC DNA]</scope>
    <source>
        <strain evidence="3 4">DSM 45601</strain>
    </source>
</reference>
<comment type="caution">
    <text evidence="3">The sequence shown here is derived from an EMBL/GenBank/DDBJ whole genome shotgun (WGS) entry which is preliminary data.</text>
</comment>
<evidence type="ECO:0000313" key="4">
    <source>
        <dbReference type="Proteomes" id="UP000237846"/>
    </source>
</evidence>
<feature type="domain" description="Aminoglycoside phosphotransferase" evidence="2">
    <location>
        <begin position="120"/>
        <end position="299"/>
    </location>
</feature>
<evidence type="ECO:0000256" key="1">
    <source>
        <dbReference type="SAM" id="MobiDB-lite"/>
    </source>
</evidence>
<evidence type="ECO:0000313" key="3">
    <source>
        <dbReference type="EMBL" id="PRX97132.1"/>
    </source>
</evidence>
<dbReference type="OrthoDB" id="7842280at2"/>
<keyword evidence="4" id="KW-1185">Reference proteome</keyword>
<keyword evidence="3" id="KW-0808">Transferase</keyword>
<dbReference type="GO" id="GO:0016740">
    <property type="term" value="F:transferase activity"/>
    <property type="evidence" value="ECO:0007669"/>
    <property type="project" value="UniProtKB-KW"/>
</dbReference>
<dbReference type="InterPro" id="IPR011009">
    <property type="entry name" value="Kinase-like_dom_sf"/>
</dbReference>
<dbReference type="Proteomes" id="UP000237846">
    <property type="component" value="Unassembled WGS sequence"/>
</dbReference>
<gene>
    <name evidence="3" type="ORF">CLV72_106168</name>
</gene>
<dbReference type="InterPro" id="IPR002575">
    <property type="entry name" value="Aminoglycoside_PTrfase"/>
</dbReference>
<protein>
    <submittedName>
        <fullName evidence="3">Phosphotransferase family enzyme</fullName>
    </submittedName>
</protein>
<dbReference type="AlphaFoldDB" id="A0A2T0Q005"/>
<proteinExistence type="predicted"/>